<accession>A0A4Y1NKG3</accession>
<keyword evidence="2" id="KW-1185">Reference proteome</keyword>
<protein>
    <submittedName>
        <fullName evidence="1">Uncharacterized protein</fullName>
    </submittedName>
</protein>
<evidence type="ECO:0000313" key="2">
    <source>
        <dbReference type="Proteomes" id="UP000316872"/>
    </source>
</evidence>
<evidence type="ECO:0000313" key="1">
    <source>
        <dbReference type="EMBL" id="AWY10286.1"/>
    </source>
</evidence>
<sequence>MEPQGGIEPLTSFPLFKYLLRRQMWGHAA</sequence>
<gene>
    <name evidence="1" type="ORF">AM101_144</name>
</gene>
<name>A0A4Y1NKG3_9CAUD</name>
<proteinExistence type="predicted"/>
<reference evidence="1" key="1">
    <citation type="submission" date="2018-04" db="EMBL/GenBank/DDBJ databases">
        <authorList>
            <person name="Shneider M.M."/>
            <person name="Popova A.V."/>
            <person name="Timoshina O.Y."/>
            <person name="Miroshnikov K.A."/>
            <person name="Shagin D.A."/>
            <person name="Mikhailova U.V."/>
        </authorList>
    </citation>
    <scope>NUCLEOTIDE SEQUENCE [LARGE SCALE GENOMIC DNA]</scope>
</reference>
<organism evidence="1 2">
    <name type="scientific">Acinetobacter phage AM101</name>
    <dbReference type="NCBI Taxonomy" id="2178927"/>
    <lineage>
        <taxon>Viruses</taxon>
        <taxon>Duplodnaviria</taxon>
        <taxon>Heunggongvirae</taxon>
        <taxon>Uroviricota</taxon>
        <taxon>Caudoviricetes</taxon>
        <taxon>Pantevenvirales</taxon>
        <taxon>Straboviridae</taxon>
        <taxon>Twarogvirinae</taxon>
        <taxon>Lazarusvirus</taxon>
        <taxon>Lazarusvirus am101</taxon>
    </lineage>
</organism>
<dbReference type="EMBL" id="MH165274">
    <property type="protein sequence ID" value="AWY10286.1"/>
    <property type="molecule type" value="Genomic_DNA"/>
</dbReference>
<dbReference type="Proteomes" id="UP000316872">
    <property type="component" value="Segment"/>
</dbReference>